<organism evidence="10 11">
    <name type="scientific">Pieris macdunnoughi</name>
    <dbReference type="NCBI Taxonomy" id="345717"/>
    <lineage>
        <taxon>Eukaryota</taxon>
        <taxon>Metazoa</taxon>
        <taxon>Ecdysozoa</taxon>
        <taxon>Arthropoda</taxon>
        <taxon>Hexapoda</taxon>
        <taxon>Insecta</taxon>
        <taxon>Pterygota</taxon>
        <taxon>Neoptera</taxon>
        <taxon>Endopterygota</taxon>
        <taxon>Lepidoptera</taxon>
        <taxon>Glossata</taxon>
        <taxon>Ditrysia</taxon>
        <taxon>Papilionoidea</taxon>
        <taxon>Pieridae</taxon>
        <taxon>Pierinae</taxon>
        <taxon>Pieris</taxon>
    </lineage>
</organism>
<evidence type="ECO:0000256" key="5">
    <source>
        <dbReference type="ARBA" id="ARBA00022525"/>
    </source>
</evidence>
<dbReference type="GO" id="GO:0007218">
    <property type="term" value="P:neuropeptide signaling pathway"/>
    <property type="evidence" value="ECO:0007669"/>
    <property type="project" value="InterPro"/>
</dbReference>
<evidence type="ECO:0000256" key="1">
    <source>
        <dbReference type="ARBA" id="ARBA00004613"/>
    </source>
</evidence>
<keyword evidence="4" id="KW-0813">Transport</keyword>
<dbReference type="Pfam" id="PF05281">
    <property type="entry name" value="Secretogranin_V"/>
    <property type="match status" value="1"/>
</dbReference>
<accession>A0A821RZK5</accession>
<dbReference type="PANTHER" id="PTHR12738:SF0">
    <property type="entry name" value="NEUROENDOCRINE PROTEIN 7B2"/>
    <property type="match status" value="1"/>
</dbReference>
<dbReference type="PANTHER" id="PTHR12738">
    <property type="entry name" value="NEUROENDOCRINE PROTEIN 7B2"/>
    <property type="match status" value="1"/>
</dbReference>
<dbReference type="InterPro" id="IPR007945">
    <property type="entry name" value="Secretogranin_V"/>
</dbReference>
<keyword evidence="5" id="KW-0964">Secreted</keyword>
<evidence type="ECO:0000256" key="9">
    <source>
        <dbReference type="SAM" id="SignalP"/>
    </source>
</evidence>
<comment type="caution">
    <text evidence="10">The sequence shown here is derived from an EMBL/GenBank/DDBJ whole genome shotgun (WGS) entry which is preliminary data.</text>
</comment>
<evidence type="ECO:0000256" key="3">
    <source>
        <dbReference type="ARBA" id="ARBA00019589"/>
    </source>
</evidence>
<feature type="signal peptide" evidence="9">
    <location>
        <begin position="1"/>
        <end position="18"/>
    </location>
</feature>
<feature type="chain" id="PRO_5032332678" description="Neuroendocrine protein 7B2" evidence="9">
    <location>
        <begin position="19"/>
        <end position="229"/>
    </location>
</feature>
<evidence type="ECO:0000256" key="4">
    <source>
        <dbReference type="ARBA" id="ARBA00022448"/>
    </source>
</evidence>
<reference evidence="10" key="1">
    <citation type="submission" date="2021-02" db="EMBL/GenBank/DDBJ databases">
        <authorList>
            <person name="Steward A R."/>
        </authorList>
    </citation>
    <scope>NUCLEOTIDE SEQUENCE</scope>
</reference>
<keyword evidence="8" id="KW-0143">Chaperone</keyword>
<name>A0A821RZK5_9NEOP</name>
<dbReference type="Proteomes" id="UP000663880">
    <property type="component" value="Unassembled WGS sequence"/>
</dbReference>
<evidence type="ECO:0000256" key="2">
    <source>
        <dbReference type="ARBA" id="ARBA00006348"/>
    </source>
</evidence>
<proteinExistence type="inferred from homology"/>
<comment type="subcellular location">
    <subcellularLocation>
        <location evidence="1">Secreted</location>
    </subcellularLocation>
</comment>
<keyword evidence="7" id="KW-1015">Disulfide bond</keyword>
<evidence type="ECO:0000313" key="11">
    <source>
        <dbReference type="Proteomes" id="UP000663880"/>
    </source>
</evidence>
<protein>
    <recommendedName>
        <fullName evidence="3">Neuroendocrine protein 7B2</fullName>
    </recommendedName>
</protein>
<evidence type="ECO:0000256" key="7">
    <source>
        <dbReference type="ARBA" id="ARBA00023157"/>
    </source>
</evidence>
<evidence type="ECO:0000256" key="6">
    <source>
        <dbReference type="ARBA" id="ARBA00022729"/>
    </source>
</evidence>
<evidence type="ECO:0000313" key="10">
    <source>
        <dbReference type="EMBL" id="CAF4846718.1"/>
    </source>
</evidence>
<evidence type="ECO:0000256" key="8">
    <source>
        <dbReference type="ARBA" id="ARBA00023186"/>
    </source>
</evidence>
<sequence>MLHLKAILCLISVVGAMGTRPPGSFGGEDRYMLTEAWLHEVVDRMGRDIKDAATSFLDYTPRQRHYSLLNANDDDDQEQIDYDSLIDSNPSPSLRDQELLQHSSLWGHQFVTGGAGEGVNRQMIKTDAVLPAYCNPPNPCPVGYNEEQGCIKKFENTAVFSREYQLSQRCMCDGEHMFSCPNEPSDLDIHFPDHKNLVAKKFSNEVENPYLFGERLPIAAKKGFDVHVY</sequence>
<dbReference type="AlphaFoldDB" id="A0A821RZK5"/>
<dbReference type="GO" id="GO:0005576">
    <property type="term" value="C:extracellular region"/>
    <property type="evidence" value="ECO:0007669"/>
    <property type="project" value="UniProtKB-SubCell"/>
</dbReference>
<keyword evidence="6 9" id="KW-0732">Signal</keyword>
<dbReference type="EMBL" id="CAJOBZ010000015">
    <property type="protein sequence ID" value="CAF4846718.1"/>
    <property type="molecule type" value="Genomic_DNA"/>
</dbReference>
<comment type="similarity">
    <text evidence="2">Belongs to the 7B2 family.</text>
</comment>
<dbReference type="OrthoDB" id="9922675at2759"/>
<dbReference type="GO" id="GO:0030141">
    <property type="term" value="C:secretory granule"/>
    <property type="evidence" value="ECO:0007669"/>
    <property type="project" value="InterPro"/>
</dbReference>
<gene>
    <name evidence="10" type="ORF">PMACD_LOCUS6693</name>
</gene>
<dbReference type="GO" id="GO:0030234">
    <property type="term" value="F:enzyme regulator activity"/>
    <property type="evidence" value="ECO:0007669"/>
    <property type="project" value="TreeGrafter"/>
</dbReference>
<dbReference type="GO" id="GO:0046883">
    <property type="term" value="P:regulation of hormone secretion"/>
    <property type="evidence" value="ECO:0007669"/>
    <property type="project" value="TreeGrafter"/>
</dbReference>
<keyword evidence="11" id="KW-1185">Reference proteome</keyword>